<keyword evidence="2" id="KW-1185">Reference proteome</keyword>
<protein>
    <submittedName>
        <fullName evidence="1">Uncharacterized protein</fullName>
    </submittedName>
</protein>
<evidence type="ECO:0000313" key="1">
    <source>
        <dbReference type="EMBL" id="MDQ0376490.1"/>
    </source>
</evidence>
<accession>A0ABU0EMH1</accession>
<dbReference type="RefSeq" id="WP_306988367.1">
    <property type="nucleotide sequence ID" value="NZ_JAUSUT010000001.1"/>
</dbReference>
<dbReference type="Proteomes" id="UP001229651">
    <property type="component" value="Unassembled WGS sequence"/>
</dbReference>
<gene>
    <name evidence="1" type="ORF">FB470_000484</name>
</gene>
<dbReference type="EMBL" id="JAUSUT010000001">
    <property type="protein sequence ID" value="MDQ0376490.1"/>
    <property type="molecule type" value="Genomic_DNA"/>
</dbReference>
<evidence type="ECO:0000313" key="2">
    <source>
        <dbReference type="Proteomes" id="UP001229651"/>
    </source>
</evidence>
<comment type="caution">
    <text evidence="1">The sequence shown here is derived from an EMBL/GenBank/DDBJ whole genome shotgun (WGS) entry which is preliminary data.</text>
</comment>
<name>A0ABU0EMH1_9PSEU</name>
<organism evidence="1 2">
    <name type="scientific">Amycolatopsis thermophila</name>
    <dbReference type="NCBI Taxonomy" id="206084"/>
    <lineage>
        <taxon>Bacteria</taxon>
        <taxon>Bacillati</taxon>
        <taxon>Actinomycetota</taxon>
        <taxon>Actinomycetes</taxon>
        <taxon>Pseudonocardiales</taxon>
        <taxon>Pseudonocardiaceae</taxon>
        <taxon>Amycolatopsis</taxon>
    </lineage>
</organism>
<sequence length="358" mass="38961">MALGCGKHKAIVVDRDTGHKVLEVAKPLRVEWTRVRNNTSHAEVRVPSGACCDELTNVRPWRHELVIYRTEGGPYEPVWQGPIVPIDAESDVATLYAEDGWAWLDVRYPRADMTVSDEVTAAALTLIKAGLNHPDGAGDETGILSAPLIYPTEVHTEREFHAYQSSVGASLRQMTGSALNVTFLGKRLILWGPQPLGKTDLLQDKDFLNGLKVTHDGNAAVSRAIVLGKDGIRAEYGGTDPYYGLIERVINDSTIADQTTALEVARRQVEMGMPPPLYISFGNEARLSDTAPVTIRELVPGVVLPVWTEATCYQVYQDMVLDRLTVVEETDEDGGGETVSVGLANLETSVEAISGVLA</sequence>
<reference evidence="1 2" key="1">
    <citation type="submission" date="2023-07" db="EMBL/GenBank/DDBJ databases">
        <title>Sequencing the genomes of 1000 actinobacteria strains.</title>
        <authorList>
            <person name="Klenk H.-P."/>
        </authorList>
    </citation>
    <scope>NUCLEOTIDE SEQUENCE [LARGE SCALE GENOMIC DNA]</scope>
    <source>
        <strain evidence="1 2">DSM 45805</strain>
    </source>
</reference>
<proteinExistence type="predicted"/>